<protein>
    <submittedName>
        <fullName evidence="1">Uncharacterized protein</fullName>
    </submittedName>
</protein>
<evidence type="ECO:0000313" key="2">
    <source>
        <dbReference type="Proteomes" id="UP000275436"/>
    </source>
</evidence>
<proteinExistence type="predicted"/>
<dbReference type="EMBL" id="QKOD01000006">
    <property type="protein sequence ID" value="RNJ43589.1"/>
    <property type="molecule type" value="Genomic_DNA"/>
</dbReference>
<dbReference type="Proteomes" id="UP000275436">
    <property type="component" value="Unassembled WGS sequence"/>
</dbReference>
<comment type="caution">
    <text evidence="1">The sequence shown here is derived from an EMBL/GenBank/DDBJ whole genome shotgun (WGS) entry which is preliminary data.</text>
</comment>
<accession>A0A3M9X6D6</accession>
<gene>
    <name evidence="1" type="ORF">DNR46_23370</name>
</gene>
<dbReference type="AlphaFoldDB" id="A0A3M9X6D6"/>
<name>A0A3M9X6D6_9HYPH</name>
<evidence type="ECO:0000313" key="1">
    <source>
        <dbReference type="EMBL" id="RNJ43589.1"/>
    </source>
</evidence>
<organism evidence="1 2">
    <name type="scientific">Mesorhizobium japonicum</name>
    <dbReference type="NCBI Taxonomy" id="2066070"/>
    <lineage>
        <taxon>Bacteria</taxon>
        <taxon>Pseudomonadati</taxon>
        <taxon>Pseudomonadota</taxon>
        <taxon>Alphaproteobacteria</taxon>
        <taxon>Hyphomicrobiales</taxon>
        <taxon>Phyllobacteriaceae</taxon>
        <taxon>Mesorhizobium</taxon>
    </lineage>
</organism>
<sequence length="31" mass="3439">MAKKVNNAPKLTVAAGTQTVFFSQGMHYNKR</sequence>
<reference evidence="1 2" key="1">
    <citation type="journal article" date="2018" name="Mol. Plant Microbe Interact.">
        <title>Taxonomically Different Co-Microsymbionts of a Relict Legume, Oxytropis popoviana, Have Complementary Sets of Symbiotic Genes and Together Increase the Efficiency of Plant Nodulation.</title>
        <authorList>
            <person name="Safronova V."/>
            <person name="Belimov A."/>
            <person name="Sazanova A."/>
            <person name="Chirak E."/>
            <person name="Verkhozina A."/>
            <person name="Kuznetsova I."/>
            <person name="Andronov E."/>
            <person name="Puhalsky J."/>
            <person name="Tikhonovich I."/>
        </authorList>
    </citation>
    <scope>NUCLEOTIDE SEQUENCE [LARGE SCALE GENOMIC DNA]</scope>
    <source>
        <strain evidence="1 2">Opo-235</strain>
    </source>
</reference>